<evidence type="ECO:0000313" key="3">
    <source>
        <dbReference type="Proteomes" id="UP001629432"/>
    </source>
</evidence>
<accession>A0ABW9E0E6</accession>
<comment type="caution">
    <text evidence="2">The sequence shown here is derived from an EMBL/GenBank/DDBJ whole genome shotgun (WGS) entry which is preliminary data.</text>
</comment>
<proteinExistence type="predicted"/>
<dbReference type="RefSeq" id="WP_408339586.1">
    <property type="nucleotide sequence ID" value="NZ_JAQQCF010000033.1"/>
</dbReference>
<feature type="region of interest" description="Disordered" evidence="1">
    <location>
        <begin position="1"/>
        <end position="25"/>
    </location>
</feature>
<name>A0ABW9E0E6_9BURK</name>
<evidence type="ECO:0000256" key="1">
    <source>
        <dbReference type="SAM" id="MobiDB-lite"/>
    </source>
</evidence>
<gene>
    <name evidence="2" type="ORF">PQQ63_30065</name>
</gene>
<organism evidence="2 3">
    <name type="scientific">Paraburkholderia metrosideri</name>
    <dbReference type="NCBI Taxonomy" id="580937"/>
    <lineage>
        <taxon>Bacteria</taxon>
        <taxon>Pseudomonadati</taxon>
        <taxon>Pseudomonadota</taxon>
        <taxon>Betaproteobacteria</taxon>
        <taxon>Burkholderiales</taxon>
        <taxon>Burkholderiaceae</taxon>
        <taxon>Paraburkholderia</taxon>
    </lineage>
</organism>
<protein>
    <submittedName>
        <fullName evidence="2">3'-5' exoribonuclease</fullName>
    </submittedName>
</protein>
<dbReference type="Proteomes" id="UP001629432">
    <property type="component" value="Unassembled WGS sequence"/>
</dbReference>
<evidence type="ECO:0000313" key="2">
    <source>
        <dbReference type="EMBL" id="MFM0640950.1"/>
    </source>
</evidence>
<sequence>MPLRDGMRSGLHAAGPQKKEEQDMTDTSFHGALLWPLPAELQGGSNSRYFIDTEYTDFRHCQLVSLAIAGENGDEFYGERTDFDLARCSDFVRKVVLPQLGQFQGRAMPFDRLREALRGWLGSVTGDSGPVLCYDCETDLNLFRFLLGGPLPRGWRVENIAGRRDRERRAEYFARHGGEHHALHDARANAYAFAG</sequence>
<reference evidence="2 3" key="1">
    <citation type="journal article" date="2024" name="Chem. Sci.">
        <title>Discovery of megapolipeptins by genome mining of a Burkholderiales bacteria collection.</title>
        <authorList>
            <person name="Paulo B.S."/>
            <person name="Recchia M.J.J."/>
            <person name="Lee S."/>
            <person name="Fergusson C.H."/>
            <person name="Romanowski S.B."/>
            <person name="Hernandez A."/>
            <person name="Krull N."/>
            <person name="Liu D.Y."/>
            <person name="Cavanagh H."/>
            <person name="Bos A."/>
            <person name="Gray C.A."/>
            <person name="Murphy B.T."/>
            <person name="Linington R.G."/>
            <person name="Eustaquio A.S."/>
        </authorList>
    </citation>
    <scope>NUCLEOTIDE SEQUENCE [LARGE SCALE GENOMIC DNA]</scope>
    <source>
        <strain evidence="2 3">RL17-338-BIC-A</strain>
    </source>
</reference>
<dbReference type="Gene3D" id="3.30.420.10">
    <property type="entry name" value="Ribonuclease H-like superfamily/Ribonuclease H"/>
    <property type="match status" value="1"/>
</dbReference>
<keyword evidence="3" id="KW-1185">Reference proteome</keyword>
<dbReference type="InterPro" id="IPR036397">
    <property type="entry name" value="RNaseH_sf"/>
</dbReference>
<dbReference type="EMBL" id="JAQQCF010000033">
    <property type="protein sequence ID" value="MFM0640950.1"/>
    <property type="molecule type" value="Genomic_DNA"/>
</dbReference>